<keyword evidence="1 5" id="KW-0649">Protein kinase inhibitor</keyword>
<dbReference type="GeneID" id="105052215"/>
<proteinExistence type="predicted"/>
<evidence type="ECO:0000313" key="5">
    <source>
        <dbReference type="RefSeq" id="XP_010931254.1"/>
    </source>
</evidence>
<dbReference type="GO" id="GO:0005634">
    <property type="term" value="C:nucleus"/>
    <property type="evidence" value="ECO:0007669"/>
    <property type="project" value="TreeGrafter"/>
</dbReference>
<feature type="region of interest" description="Disordered" evidence="3">
    <location>
        <begin position="27"/>
        <end position="118"/>
    </location>
</feature>
<organism evidence="4 5">
    <name type="scientific">Elaeis guineensis var. tenera</name>
    <name type="common">Oil palm</name>
    <dbReference type="NCBI Taxonomy" id="51953"/>
    <lineage>
        <taxon>Eukaryota</taxon>
        <taxon>Viridiplantae</taxon>
        <taxon>Streptophyta</taxon>
        <taxon>Embryophyta</taxon>
        <taxon>Tracheophyta</taxon>
        <taxon>Spermatophyta</taxon>
        <taxon>Magnoliopsida</taxon>
        <taxon>Liliopsida</taxon>
        <taxon>Arecaceae</taxon>
        <taxon>Arecoideae</taxon>
        <taxon>Cocoseae</taxon>
        <taxon>Elaeidinae</taxon>
        <taxon>Elaeis</taxon>
    </lineage>
</organism>
<dbReference type="Proteomes" id="UP000504607">
    <property type="component" value="Chromosome 10"/>
</dbReference>
<gene>
    <name evidence="5" type="primary">LOC105052215</name>
</gene>
<dbReference type="AlphaFoldDB" id="A0A6I9S0D4"/>
<dbReference type="OrthoDB" id="781264at2759"/>
<dbReference type="RefSeq" id="XP_010931254.1">
    <property type="nucleotide sequence ID" value="XM_010932952.3"/>
</dbReference>
<dbReference type="PANTHER" id="PTHR33142:SF114">
    <property type="entry name" value="CYCLIN-DEPENDENT PROTEIN KINASE INHIBITOR SMR14"/>
    <property type="match status" value="1"/>
</dbReference>
<keyword evidence="4" id="KW-1185">Reference proteome</keyword>
<evidence type="ECO:0000256" key="2">
    <source>
        <dbReference type="ARBA" id="ARBA00023306"/>
    </source>
</evidence>
<accession>A0A6I9S0D4</accession>
<dbReference type="InParanoid" id="A0A6I9S0D4"/>
<protein>
    <submittedName>
        <fullName evidence="5">Cyclin-dependent protein kinase inhibitor SMR2</fullName>
    </submittedName>
</protein>
<dbReference type="GO" id="GO:0032875">
    <property type="term" value="P:regulation of DNA endoreduplication"/>
    <property type="evidence" value="ECO:0007669"/>
    <property type="project" value="InterPro"/>
</dbReference>
<dbReference type="InterPro" id="IPR040389">
    <property type="entry name" value="SMR"/>
</dbReference>
<evidence type="ECO:0000256" key="1">
    <source>
        <dbReference type="ARBA" id="ARBA00023013"/>
    </source>
</evidence>
<dbReference type="KEGG" id="egu:105052215"/>
<reference evidence="5" key="1">
    <citation type="submission" date="2025-08" db="UniProtKB">
        <authorList>
            <consortium name="RefSeq"/>
        </authorList>
    </citation>
    <scope>IDENTIFICATION</scope>
</reference>
<keyword evidence="2" id="KW-0131">Cell cycle</keyword>
<evidence type="ECO:0000256" key="3">
    <source>
        <dbReference type="SAM" id="MobiDB-lite"/>
    </source>
</evidence>
<feature type="compositionally biased region" description="Basic and acidic residues" evidence="3">
    <location>
        <begin position="38"/>
        <end position="54"/>
    </location>
</feature>
<dbReference type="PANTHER" id="PTHR33142">
    <property type="entry name" value="CYCLIN-DEPENDENT PROTEIN KINASE INHIBITOR SMR13"/>
    <property type="match status" value="1"/>
</dbReference>
<name>A0A6I9S0D4_ELAGV</name>
<evidence type="ECO:0000313" key="4">
    <source>
        <dbReference type="Proteomes" id="UP000504607"/>
    </source>
</evidence>
<dbReference type="GO" id="GO:0004860">
    <property type="term" value="F:protein kinase inhibitor activity"/>
    <property type="evidence" value="ECO:0007669"/>
    <property type="project" value="UniProtKB-KW"/>
</dbReference>
<sequence>MSSVKLVVSEDSKPFQMDSLQILYRNSHTPSIEVEEDNNNKRIEIMEVKGEERSPAPPPPSSCSSCSSDDVGLQEEEEEKEKDQGKDAGDFGEDEGYHTPTSPRNRIPEICRCPPAPRKPPTVLYVKRKVRASQAGQLVDVGREIGSTWSAELADAGPRTKKPRREATNA</sequence>